<dbReference type="InterPro" id="IPR056423">
    <property type="entry name" value="BACK_BPM_SPOP"/>
</dbReference>
<dbReference type="SUPFAM" id="SSF49599">
    <property type="entry name" value="TRAF domain-like"/>
    <property type="match status" value="1"/>
</dbReference>
<dbReference type="PANTHER" id="PTHR26379:SF180">
    <property type="entry name" value="TRAF TRANSCRIPTION FACTOR"/>
    <property type="match status" value="1"/>
</dbReference>
<organism evidence="3">
    <name type="scientific">Aegilops tauschii</name>
    <name type="common">Tausch's goatgrass</name>
    <name type="synonym">Aegilops squarrosa</name>
    <dbReference type="NCBI Taxonomy" id="37682"/>
    <lineage>
        <taxon>Eukaryota</taxon>
        <taxon>Viridiplantae</taxon>
        <taxon>Streptophyta</taxon>
        <taxon>Embryophyta</taxon>
        <taxon>Tracheophyta</taxon>
        <taxon>Spermatophyta</taxon>
        <taxon>Magnoliopsida</taxon>
        <taxon>Liliopsida</taxon>
        <taxon>Poales</taxon>
        <taxon>Poaceae</taxon>
        <taxon>BOP clade</taxon>
        <taxon>Pooideae</taxon>
        <taxon>Triticodae</taxon>
        <taxon>Triticeae</taxon>
        <taxon>Triticinae</taxon>
        <taxon>Aegilops</taxon>
    </lineage>
</organism>
<name>N1QQC2_AEGTA</name>
<dbReference type="Pfam" id="PF24570">
    <property type="entry name" value="BACK_BPM_SPOP"/>
    <property type="match status" value="1"/>
</dbReference>
<dbReference type="AlphaFoldDB" id="N1QQC2"/>
<dbReference type="CDD" id="cd00121">
    <property type="entry name" value="MATH"/>
    <property type="match status" value="1"/>
</dbReference>
<dbReference type="GO" id="GO:0016567">
    <property type="term" value="P:protein ubiquitination"/>
    <property type="evidence" value="ECO:0007669"/>
    <property type="project" value="InterPro"/>
</dbReference>
<proteinExistence type="inferred from homology"/>
<dbReference type="EnsemblPlants" id="EMT02849">
    <property type="protein sequence ID" value="EMT02849"/>
    <property type="gene ID" value="F775_04089"/>
</dbReference>
<evidence type="ECO:0000313" key="3">
    <source>
        <dbReference type="EnsemblPlants" id="EMT02849"/>
    </source>
</evidence>
<sequence>MAIACTNLTNVVRSVHLLRIDGYSITKAMRSDCWIKSRWNVGRYEWGVHLNPALPNDTIDHRPWVTLRLVFLSEGCTTPNVEASMRCRLVDPRGTADPSEEKSITCKFNNRPKRQLGVSGDCSDPAYLMSARELEASCYLKDDSFTVQCTVTVLKDLAEVTIRDDEPLPVVPSSGLHHHLGELLRSGTAADVEFIVSGESLVAHKSILAARSPVLMAEFFGHMREASSRVVVIEDMEAAAFKVMLNFIYTDTVPELDGQDEAATSMAQHLLVAADRYGLDSLKLICMNKLLSCITADTAVAILVLADQHNCSQLKAKCAEFLFHTLPQC</sequence>
<dbReference type="Pfam" id="PF22486">
    <property type="entry name" value="MATH_2"/>
    <property type="match status" value="1"/>
</dbReference>
<dbReference type="PROSITE" id="PS50097">
    <property type="entry name" value="BTB"/>
    <property type="match status" value="1"/>
</dbReference>
<dbReference type="ExpressionAtlas" id="N1QQC2">
    <property type="expression patterns" value="baseline"/>
</dbReference>
<protein>
    <submittedName>
        <fullName evidence="3">Speckle-type POZ protein</fullName>
    </submittedName>
</protein>
<accession>N1QQC2</accession>
<dbReference type="InterPro" id="IPR008974">
    <property type="entry name" value="TRAF-like"/>
</dbReference>
<dbReference type="Gene3D" id="3.30.710.10">
    <property type="entry name" value="Potassium Channel Kv1.1, Chain A"/>
    <property type="match status" value="1"/>
</dbReference>
<dbReference type="InterPro" id="IPR002083">
    <property type="entry name" value="MATH/TRAF_dom"/>
</dbReference>
<dbReference type="OMA" id="CATSAMS"/>
<dbReference type="InterPro" id="IPR011333">
    <property type="entry name" value="SKP1/BTB/POZ_sf"/>
</dbReference>
<dbReference type="Pfam" id="PF00651">
    <property type="entry name" value="BTB"/>
    <property type="match status" value="1"/>
</dbReference>
<dbReference type="PANTHER" id="PTHR26379">
    <property type="entry name" value="BTB/POZ AND MATH DOMAIN-CONTAINING PROTEIN 1"/>
    <property type="match status" value="1"/>
</dbReference>
<comment type="similarity">
    <text evidence="2">Belongs to the Tdpoz family.</text>
</comment>
<reference evidence="3" key="1">
    <citation type="submission" date="2015-06" db="UniProtKB">
        <authorList>
            <consortium name="EnsemblPlants"/>
        </authorList>
    </citation>
    <scope>IDENTIFICATION</scope>
</reference>
<dbReference type="InterPro" id="IPR000210">
    <property type="entry name" value="BTB/POZ_dom"/>
</dbReference>
<dbReference type="SMART" id="SM00225">
    <property type="entry name" value="BTB"/>
    <property type="match status" value="1"/>
</dbReference>
<dbReference type="InterPro" id="IPR045005">
    <property type="entry name" value="BPM1-6"/>
</dbReference>
<dbReference type="SUPFAM" id="SSF54695">
    <property type="entry name" value="POZ domain"/>
    <property type="match status" value="1"/>
</dbReference>
<evidence type="ECO:0000256" key="1">
    <source>
        <dbReference type="ARBA" id="ARBA00004906"/>
    </source>
</evidence>
<evidence type="ECO:0000256" key="2">
    <source>
        <dbReference type="ARBA" id="ARBA00010846"/>
    </source>
</evidence>
<dbReference type="Gene3D" id="2.60.210.10">
    <property type="entry name" value="Apoptosis, Tumor Necrosis Factor Receptor Associated Protein 2, Chain A"/>
    <property type="match status" value="1"/>
</dbReference>
<comment type="pathway">
    <text evidence="1">Protein modification; protein ubiquitination.</text>
</comment>